<dbReference type="PROSITE" id="PS00198">
    <property type="entry name" value="4FE4S_FER_1"/>
    <property type="match status" value="1"/>
</dbReference>
<dbReference type="GO" id="GO:0016491">
    <property type="term" value="F:oxidoreductase activity"/>
    <property type="evidence" value="ECO:0007669"/>
    <property type="project" value="InterPro"/>
</dbReference>
<dbReference type="Proteomes" id="UP000031623">
    <property type="component" value="Chromosome"/>
</dbReference>
<dbReference type="HOGENOM" id="CLU_000422_3_4_6"/>
<dbReference type="GO" id="GO:0051536">
    <property type="term" value="F:iron-sulfur cluster binding"/>
    <property type="evidence" value="ECO:0007669"/>
    <property type="project" value="UniProtKB-KW"/>
</dbReference>
<dbReference type="STRING" id="40754.THII_3690"/>
<keyword evidence="2" id="KW-0408">Iron</keyword>
<protein>
    <submittedName>
        <fullName evidence="5">NADPH-dependent glutamate synthase beta chain-like protein</fullName>
    </submittedName>
</protein>
<dbReference type="Gene3D" id="1.10.1060.10">
    <property type="entry name" value="Alpha-helical ferredoxin"/>
    <property type="match status" value="1"/>
</dbReference>
<dbReference type="PANTHER" id="PTHR42783">
    <property type="entry name" value="GLUTAMATE SYNTHASE [NADPH] SMALL CHAIN"/>
    <property type="match status" value="1"/>
</dbReference>
<evidence type="ECO:0000256" key="1">
    <source>
        <dbReference type="ARBA" id="ARBA00022723"/>
    </source>
</evidence>
<keyword evidence="1" id="KW-0479">Metal-binding</keyword>
<gene>
    <name evidence="5" type="ORF">THII_3690</name>
</gene>
<dbReference type="KEGG" id="tig:THII_3690"/>
<organism evidence="5 6">
    <name type="scientific">Thioploca ingrica</name>
    <dbReference type="NCBI Taxonomy" id="40754"/>
    <lineage>
        <taxon>Bacteria</taxon>
        <taxon>Pseudomonadati</taxon>
        <taxon>Pseudomonadota</taxon>
        <taxon>Gammaproteobacteria</taxon>
        <taxon>Thiotrichales</taxon>
        <taxon>Thiotrichaceae</taxon>
        <taxon>Thioploca</taxon>
    </lineage>
</organism>
<dbReference type="Pfam" id="PF07992">
    <property type="entry name" value="Pyr_redox_2"/>
    <property type="match status" value="1"/>
</dbReference>
<dbReference type="InterPro" id="IPR009051">
    <property type="entry name" value="Helical_ferredxn"/>
</dbReference>
<dbReference type="SUPFAM" id="SSF51971">
    <property type="entry name" value="Nucleotide-binding domain"/>
    <property type="match status" value="1"/>
</dbReference>
<evidence type="ECO:0000313" key="6">
    <source>
        <dbReference type="Proteomes" id="UP000031623"/>
    </source>
</evidence>
<keyword evidence="6" id="KW-1185">Reference proteome</keyword>
<evidence type="ECO:0000256" key="2">
    <source>
        <dbReference type="ARBA" id="ARBA00023004"/>
    </source>
</evidence>
<accession>A0A090AP39</accession>
<dbReference type="Gene3D" id="3.50.50.60">
    <property type="entry name" value="FAD/NAD(P)-binding domain"/>
    <property type="match status" value="2"/>
</dbReference>
<name>A0A090AP39_9GAMM</name>
<dbReference type="PROSITE" id="PS51379">
    <property type="entry name" value="4FE4S_FER_2"/>
    <property type="match status" value="1"/>
</dbReference>
<sequence>MTTLILTRAGYALPGTSLKFRTGDWQVQIPRHRYQIAPCHHACPAGEDAQAYLAYVQTGHNQPAWETIVAVNPMPAITGRVCPHPCESACNRSQYDEPIAIHAVERFLGDEAIAKNWPYPVKPVNSSAPEIAIVGAGPAGISAAYHLVKRGYRAVIFDEHPEAGGTLRTALPPYRLPRSVLDAELERILAIEGISFQPHTRLGRDMHLNELQEQYKAVFLALGAQRSTEWSIDGAVPRDLRSGLELLKEWVDIGTVPVPKSVAVIGAGNTAVDMARVMRRAGVQEVHLISHKPIPRPGVSPKEAMPAIPREVEEALEEGVQIHEYRGIRRLILRGERIVGVELVHMKKLMQASGKLKRIAFEGTETILNVDQVIPAVGQVIDPTGIEKLAANRSHLQVDQWGRVIGHPGIYAGGDATPNEGTVTAAVGDGRRAAEAIDSVLQVRALPEIILANPITFDQLNMHYYELYPRVQEPTLPVVQRIGDEEITTSLSAPLIAKESQRCFSCGNCLACDNCWTLCPDSAVLKTKELASDGSHYVFDYDYCKGCGLCASECPCGFIEMVEQL</sequence>
<dbReference type="Gene3D" id="3.30.70.20">
    <property type="match status" value="1"/>
</dbReference>
<evidence type="ECO:0000256" key="3">
    <source>
        <dbReference type="ARBA" id="ARBA00023014"/>
    </source>
</evidence>
<dbReference type="SUPFAM" id="SSF54862">
    <property type="entry name" value="4Fe-4S ferredoxins"/>
    <property type="match status" value="1"/>
</dbReference>
<dbReference type="SUPFAM" id="SSF46548">
    <property type="entry name" value="alpha-helical ferredoxin"/>
    <property type="match status" value="1"/>
</dbReference>
<dbReference type="AlphaFoldDB" id="A0A090AP39"/>
<proteinExistence type="predicted"/>
<feature type="domain" description="4Fe-4S ferredoxin-type" evidence="4">
    <location>
        <begin position="535"/>
        <end position="564"/>
    </location>
</feature>
<keyword evidence="3" id="KW-0411">Iron-sulfur</keyword>
<dbReference type="PRINTS" id="PR00419">
    <property type="entry name" value="ADXRDTASE"/>
</dbReference>
<dbReference type="GO" id="GO:0046872">
    <property type="term" value="F:metal ion binding"/>
    <property type="evidence" value="ECO:0007669"/>
    <property type="project" value="UniProtKB-KW"/>
</dbReference>
<dbReference type="InterPro" id="IPR017896">
    <property type="entry name" value="4Fe4S_Fe-S-bd"/>
</dbReference>
<dbReference type="EMBL" id="AP014633">
    <property type="protein sequence ID" value="BAP57987.1"/>
    <property type="molecule type" value="Genomic_DNA"/>
</dbReference>
<dbReference type="OrthoDB" id="9803192at2"/>
<dbReference type="InterPro" id="IPR017900">
    <property type="entry name" value="4Fe4S_Fe_S_CS"/>
</dbReference>
<dbReference type="InterPro" id="IPR036188">
    <property type="entry name" value="FAD/NAD-bd_sf"/>
</dbReference>
<dbReference type="PANTHER" id="PTHR42783:SF3">
    <property type="entry name" value="GLUTAMATE SYNTHASE [NADPH] SMALL CHAIN-RELATED"/>
    <property type="match status" value="1"/>
</dbReference>
<dbReference type="Pfam" id="PF00037">
    <property type="entry name" value="Fer4"/>
    <property type="match status" value="1"/>
</dbReference>
<dbReference type="InterPro" id="IPR023753">
    <property type="entry name" value="FAD/NAD-binding_dom"/>
</dbReference>
<dbReference type="NCBIfam" id="NF009410">
    <property type="entry name" value="PRK12771.1"/>
    <property type="match status" value="1"/>
</dbReference>
<reference evidence="5 6" key="1">
    <citation type="journal article" date="2014" name="ISME J.">
        <title>Ecophysiology of Thioploca ingrica as revealed by the complete genome sequence supplemented with proteomic evidence.</title>
        <authorList>
            <person name="Kojima H."/>
            <person name="Ogura Y."/>
            <person name="Yamamoto N."/>
            <person name="Togashi T."/>
            <person name="Mori H."/>
            <person name="Watanabe T."/>
            <person name="Nemoto F."/>
            <person name="Kurokawa K."/>
            <person name="Hayashi T."/>
            <person name="Fukui M."/>
        </authorList>
    </citation>
    <scope>NUCLEOTIDE SEQUENCE [LARGE SCALE GENOMIC DNA]</scope>
</reference>
<evidence type="ECO:0000313" key="5">
    <source>
        <dbReference type="EMBL" id="BAP57987.1"/>
    </source>
</evidence>
<dbReference type="InterPro" id="IPR028261">
    <property type="entry name" value="DPD_II"/>
</dbReference>
<dbReference type="Pfam" id="PF14691">
    <property type="entry name" value="Fer4_20"/>
    <property type="match status" value="1"/>
</dbReference>
<evidence type="ECO:0000259" key="4">
    <source>
        <dbReference type="PROSITE" id="PS51379"/>
    </source>
</evidence>